<dbReference type="InterPro" id="IPR002942">
    <property type="entry name" value="S4_RNA-bd"/>
</dbReference>
<comment type="catalytic activity">
    <reaction evidence="6">
        <text>a uridine in RNA = a pseudouridine in RNA</text>
        <dbReference type="Rhea" id="RHEA:48348"/>
        <dbReference type="Rhea" id="RHEA-COMP:12068"/>
        <dbReference type="Rhea" id="RHEA-COMP:12069"/>
        <dbReference type="ChEBI" id="CHEBI:65314"/>
        <dbReference type="ChEBI" id="CHEBI:65315"/>
    </reaction>
</comment>
<sequence length="316" mass="36518">MTKQKTIYKKTKNNLQYKQRLDKALTKLFPEYSRSKIKNHILHSLVKINEKIITSPKTSVYGGEIIEITKIQKKFFWKAQNIPLNIIYYDKDIIVINKSKNMVVHPGHGNIDGTLLNALLHYYPPIINIPRAGIVHRLDKNTTGLIVVAKTILAQNRLINLIKKRKITRIYEAIVIGTIKENGSINEPIKRHNIKRTNMIVHPMGKESITHYSVIESFSNHTHLKIILETGRTHQIRVHMKHINHPIVGDPTYGKSSLKTIKKIKKNYKTILSFLNRQALHAKSLIFPHPITLNKMQLHTPLPDDIKKLIKILKKN</sequence>
<dbReference type="SUPFAM" id="SSF55120">
    <property type="entry name" value="Pseudouridine synthase"/>
    <property type="match status" value="1"/>
</dbReference>
<dbReference type="PROSITE" id="PS50889">
    <property type="entry name" value="S4"/>
    <property type="match status" value="1"/>
</dbReference>
<evidence type="ECO:0000256" key="3">
    <source>
        <dbReference type="ARBA" id="ARBA00036882"/>
    </source>
</evidence>
<evidence type="ECO:0000259" key="7">
    <source>
        <dbReference type="SMART" id="SM00363"/>
    </source>
</evidence>
<evidence type="ECO:0000256" key="1">
    <source>
        <dbReference type="ARBA" id="ARBA00010876"/>
    </source>
</evidence>
<dbReference type="CDD" id="cd00165">
    <property type="entry name" value="S4"/>
    <property type="match status" value="1"/>
</dbReference>
<dbReference type="Pfam" id="PF01479">
    <property type="entry name" value="S4"/>
    <property type="match status" value="1"/>
</dbReference>
<dbReference type="PANTHER" id="PTHR21600">
    <property type="entry name" value="MITOCHONDRIAL RNA PSEUDOURIDINE SYNTHASE"/>
    <property type="match status" value="1"/>
</dbReference>
<dbReference type="NCBIfam" id="TIGR00005">
    <property type="entry name" value="rluA_subfam"/>
    <property type="match status" value="1"/>
</dbReference>
<accession>A0A0H5BWZ4</accession>
<dbReference type="Gene3D" id="3.10.290.10">
    <property type="entry name" value="RNA-binding S4 domain"/>
    <property type="match status" value="1"/>
</dbReference>
<dbReference type="Proteomes" id="UP000242753">
    <property type="component" value="Chromosome I"/>
</dbReference>
<keyword evidence="9" id="KW-1185">Reference proteome</keyword>
<evidence type="ECO:0000313" key="8">
    <source>
        <dbReference type="EMBL" id="CEN32280.1"/>
    </source>
</evidence>
<dbReference type="InterPro" id="IPR020103">
    <property type="entry name" value="PsdUridine_synth_cat_dom_sf"/>
</dbReference>
<dbReference type="InterPro" id="IPR036986">
    <property type="entry name" value="S4_RNA-bd_sf"/>
</dbReference>
<dbReference type="Pfam" id="PF00849">
    <property type="entry name" value="PseudoU_synth_2"/>
    <property type="match status" value="1"/>
</dbReference>
<evidence type="ECO:0000256" key="2">
    <source>
        <dbReference type="ARBA" id="ARBA00023235"/>
    </source>
</evidence>
<dbReference type="InterPro" id="IPR006145">
    <property type="entry name" value="PsdUridine_synth_RsuA/RluA"/>
</dbReference>
<dbReference type="InterPro" id="IPR006225">
    <property type="entry name" value="PsdUridine_synth_RluC/D"/>
</dbReference>
<feature type="domain" description="RNA-binding S4" evidence="7">
    <location>
        <begin position="19"/>
        <end position="82"/>
    </location>
</feature>
<dbReference type="RefSeq" id="WP_281263823.1">
    <property type="nucleotide sequence ID" value="NZ_LN774881.1"/>
</dbReference>
<gene>
    <name evidence="8" type="primary">rluD</name>
    <name evidence="8" type="ORF">WEOB_347</name>
</gene>
<dbReference type="InterPro" id="IPR050188">
    <property type="entry name" value="RluA_PseudoU_synthase"/>
</dbReference>
<evidence type="ECO:0000313" key="9">
    <source>
        <dbReference type="Proteomes" id="UP000242753"/>
    </source>
</evidence>
<evidence type="ECO:0000256" key="4">
    <source>
        <dbReference type="PIRSR" id="PIRSR606225-1"/>
    </source>
</evidence>
<dbReference type="SUPFAM" id="SSF55174">
    <property type="entry name" value="Alpha-L RNA-binding motif"/>
    <property type="match status" value="1"/>
</dbReference>
<dbReference type="SMART" id="SM00363">
    <property type="entry name" value="S4"/>
    <property type="match status" value="1"/>
</dbReference>
<dbReference type="InterPro" id="IPR006224">
    <property type="entry name" value="PsdUridine_synth_RluA-like_CS"/>
</dbReference>
<name>A0A0H5BWZ4_9ENTR</name>
<proteinExistence type="inferred from homology"/>
<dbReference type="PANTHER" id="PTHR21600:SF44">
    <property type="entry name" value="RIBOSOMAL LARGE SUBUNIT PSEUDOURIDINE SYNTHASE D"/>
    <property type="match status" value="1"/>
</dbReference>
<dbReference type="PATRIC" id="fig|1594731.3.peg.328"/>
<protein>
    <recommendedName>
        <fullName evidence="6">Pseudouridine synthase</fullName>
        <ecNumber evidence="6">5.4.99.-</ecNumber>
    </recommendedName>
</protein>
<dbReference type="GO" id="GO:0000455">
    <property type="term" value="P:enzyme-directed rRNA pseudouridine synthesis"/>
    <property type="evidence" value="ECO:0007669"/>
    <property type="project" value="UniProtKB-ARBA"/>
</dbReference>
<feature type="active site" evidence="4">
    <location>
        <position position="139"/>
    </location>
</feature>
<dbReference type="NCBIfam" id="NF008385">
    <property type="entry name" value="PRK11180.1"/>
    <property type="match status" value="1"/>
</dbReference>
<keyword evidence="5" id="KW-0694">RNA-binding</keyword>
<dbReference type="EMBL" id="LN774881">
    <property type="protein sequence ID" value="CEN32280.1"/>
    <property type="molecule type" value="Genomic_DNA"/>
</dbReference>
<dbReference type="AlphaFoldDB" id="A0A0H5BWZ4"/>
<comment type="function">
    <text evidence="6">Responsible for synthesis of pseudouridine from uracil.</text>
</comment>
<comment type="similarity">
    <text evidence="1 6">Belongs to the pseudouridine synthase RluA family.</text>
</comment>
<dbReference type="KEGG" id="wca:WEOB_347"/>
<dbReference type="PROSITE" id="PS01129">
    <property type="entry name" value="PSI_RLU"/>
    <property type="match status" value="1"/>
</dbReference>
<evidence type="ECO:0000256" key="6">
    <source>
        <dbReference type="RuleBase" id="RU362028"/>
    </source>
</evidence>
<dbReference type="STRING" id="1594731.WEOB_347"/>
<keyword evidence="2 6" id="KW-0413">Isomerase</keyword>
<dbReference type="CDD" id="cd02869">
    <property type="entry name" value="PseudoU_synth_RluA_like"/>
    <property type="match status" value="1"/>
</dbReference>
<reference evidence="9" key="1">
    <citation type="submission" date="2015-01" db="EMBL/GenBank/DDBJ databases">
        <authorList>
            <person name="Manzano-Marin A."/>
            <person name="Manzano-Marin A."/>
        </authorList>
    </citation>
    <scope>NUCLEOTIDE SEQUENCE [LARGE SCALE GENOMIC DNA]</scope>
    <source>
        <strain evidence="9">obscurior</strain>
    </source>
</reference>
<comment type="catalytic activity">
    <reaction evidence="3">
        <text>uridine(1911/1915/1917) in 23S rRNA = pseudouridine(1911/1915/1917) in 23S rRNA</text>
        <dbReference type="Rhea" id="RHEA:42524"/>
        <dbReference type="Rhea" id="RHEA-COMP:10097"/>
        <dbReference type="Rhea" id="RHEA-COMP:10098"/>
        <dbReference type="ChEBI" id="CHEBI:65314"/>
        <dbReference type="ChEBI" id="CHEBI:65315"/>
        <dbReference type="EC" id="5.4.99.23"/>
    </reaction>
</comment>
<dbReference type="GO" id="GO:0160140">
    <property type="term" value="F:23S rRNA pseudouridine(1911/1915/1917) synthase activity"/>
    <property type="evidence" value="ECO:0007669"/>
    <property type="project" value="UniProtKB-EC"/>
</dbReference>
<dbReference type="Gene3D" id="3.30.2350.10">
    <property type="entry name" value="Pseudouridine synthase"/>
    <property type="match status" value="1"/>
</dbReference>
<dbReference type="EC" id="5.4.99.-" evidence="6"/>
<evidence type="ECO:0000256" key="5">
    <source>
        <dbReference type="PROSITE-ProRule" id="PRU00182"/>
    </source>
</evidence>
<dbReference type="GO" id="GO:0003723">
    <property type="term" value="F:RNA binding"/>
    <property type="evidence" value="ECO:0007669"/>
    <property type="project" value="UniProtKB-KW"/>
</dbReference>
<organism evidence="8 9">
    <name type="scientific">Candidatus Westeberhardia cardiocondylae</name>
    <dbReference type="NCBI Taxonomy" id="1594731"/>
    <lineage>
        <taxon>Bacteria</taxon>
        <taxon>Pseudomonadati</taxon>
        <taxon>Pseudomonadota</taxon>
        <taxon>Gammaproteobacteria</taxon>
        <taxon>Enterobacterales</taxon>
        <taxon>Enterobacteriaceae</taxon>
        <taxon>ant endosymbionts</taxon>
        <taxon>Candidatus Westeberhardia</taxon>
    </lineage>
</organism>